<gene>
    <name evidence="1" type="ORF">EV186_1011581</name>
</gene>
<comment type="caution">
    <text evidence="1">The sequence shown here is derived from an EMBL/GenBank/DDBJ whole genome shotgun (WGS) entry which is preliminary data.</text>
</comment>
<dbReference type="RefSeq" id="WP_133848323.1">
    <property type="nucleotide sequence ID" value="NZ_SNXZ01000001.1"/>
</dbReference>
<dbReference type="EMBL" id="SNXZ01000001">
    <property type="protein sequence ID" value="TDQ05607.1"/>
    <property type="molecule type" value="Genomic_DNA"/>
</dbReference>
<evidence type="ECO:0000313" key="2">
    <source>
        <dbReference type="Proteomes" id="UP000295444"/>
    </source>
</evidence>
<evidence type="ECO:0000313" key="1">
    <source>
        <dbReference type="EMBL" id="TDQ05607.1"/>
    </source>
</evidence>
<dbReference type="AlphaFoldDB" id="A0A4R6SNI2"/>
<dbReference type="OrthoDB" id="5188615at2"/>
<accession>A0A4R6SNI2</accession>
<name>A0A4R6SNI2_LABRH</name>
<protein>
    <submittedName>
        <fullName evidence="1">Uncharacterized protein</fullName>
    </submittedName>
</protein>
<keyword evidence="2" id="KW-1185">Reference proteome</keyword>
<organism evidence="1 2">
    <name type="scientific">Labedaea rhizosphaerae</name>
    <dbReference type="NCBI Taxonomy" id="598644"/>
    <lineage>
        <taxon>Bacteria</taxon>
        <taxon>Bacillati</taxon>
        <taxon>Actinomycetota</taxon>
        <taxon>Actinomycetes</taxon>
        <taxon>Pseudonocardiales</taxon>
        <taxon>Pseudonocardiaceae</taxon>
        <taxon>Labedaea</taxon>
    </lineage>
</organism>
<proteinExistence type="predicted"/>
<sequence length="173" mass="20070">MAEHLFVDETKERGFLLTAVRVRPQELDIARKAVRELVLPGQRRLHFTSERDSRRRQALGALMPLAVDAMIYDAGSRPRRQQRELCLRRLVADAISAGVRMIVLEQDDSVMELDRRLLFQRVRELDCDSLEYRHFRATEEPLLAIPDAVAWCWQRGGPWRARVRPLVSAVQTV</sequence>
<dbReference type="Proteomes" id="UP000295444">
    <property type="component" value="Unassembled WGS sequence"/>
</dbReference>
<reference evidence="1 2" key="1">
    <citation type="submission" date="2019-03" db="EMBL/GenBank/DDBJ databases">
        <title>Genomic Encyclopedia of Type Strains, Phase IV (KMG-IV): sequencing the most valuable type-strain genomes for metagenomic binning, comparative biology and taxonomic classification.</title>
        <authorList>
            <person name="Goeker M."/>
        </authorList>
    </citation>
    <scope>NUCLEOTIDE SEQUENCE [LARGE SCALE GENOMIC DNA]</scope>
    <source>
        <strain evidence="1 2">DSM 45361</strain>
    </source>
</reference>